<dbReference type="AlphaFoldDB" id="A0A7W9L1Q2"/>
<accession>A0A7W9L1Q2</accession>
<proteinExistence type="predicted"/>
<dbReference type="EMBL" id="JACHOO010000003">
    <property type="protein sequence ID" value="MBB5752945.1"/>
    <property type="molecule type" value="Genomic_DNA"/>
</dbReference>
<dbReference type="Proteomes" id="UP000523821">
    <property type="component" value="Unassembled WGS sequence"/>
</dbReference>
<evidence type="ECO:0000313" key="1">
    <source>
        <dbReference type="EMBL" id="MBB5752945.1"/>
    </source>
</evidence>
<protein>
    <submittedName>
        <fullName evidence="1">Alpha-D-ribose 1-methylphosphonate 5-triphosphate synthase subunit PhnH</fullName>
        <ecNumber evidence="1">2.7.8.37</ecNumber>
    </submittedName>
</protein>
<comment type="caution">
    <text evidence="1">The sequence shown here is derived from an EMBL/GenBank/DDBJ whole genome shotgun (WGS) entry which is preliminary data.</text>
</comment>
<sequence length="198" mass="20614">MSPLTRGFAEPAREAQAAFRVLMTAMSRPATVHPFAAAVTPPPPLSPELAAIALSLADPDAPIWLDPPLAAVPAIADYLRFHTGAKIVGRPDEAAFALVSNPLACPYLDRFAQGLDAYPDRSTTVVLALATLDAGSALRFRGPGIDGVAGLDAAPLPRAFAAELDSNHALFPRGVDLVLLAPGRLAALPRSARRIEGA</sequence>
<evidence type="ECO:0000313" key="2">
    <source>
        <dbReference type="Proteomes" id="UP000523821"/>
    </source>
</evidence>
<dbReference type="EC" id="2.7.8.37" evidence="1"/>
<dbReference type="PIRSF" id="PIRSF020680">
    <property type="entry name" value="PhnH"/>
    <property type="match status" value="1"/>
</dbReference>
<dbReference type="NCBIfam" id="TIGR03292">
    <property type="entry name" value="PhnH_redo"/>
    <property type="match status" value="1"/>
</dbReference>
<name>A0A7W9L1Q2_9HYPH</name>
<dbReference type="Pfam" id="PF05845">
    <property type="entry name" value="PhnH"/>
    <property type="match status" value="1"/>
</dbReference>
<dbReference type="GO" id="GO:0061693">
    <property type="term" value="F:alpha-D-ribose 1-methylphosphonate 5-triphosphate synthase activity"/>
    <property type="evidence" value="ECO:0007669"/>
    <property type="project" value="UniProtKB-EC"/>
</dbReference>
<dbReference type="Gene3D" id="3.40.50.11310">
    <property type="entry name" value="Bacterial phosphonate metabolism protein PhnH"/>
    <property type="match status" value="1"/>
</dbReference>
<dbReference type="RefSeq" id="WP_183855206.1">
    <property type="nucleotide sequence ID" value="NZ_JACHOO010000003.1"/>
</dbReference>
<dbReference type="GO" id="GO:0019634">
    <property type="term" value="P:organic phosphonate metabolic process"/>
    <property type="evidence" value="ECO:0007669"/>
    <property type="project" value="InterPro"/>
</dbReference>
<reference evidence="1 2" key="1">
    <citation type="submission" date="2020-08" db="EMBL/GenBank/DDBJ databases">
        <title>Genomic Encyclopedia of Type Strains, Phase IV (KMG-IV): sequencing the most valuable type-strain genomes for metagenomic binning, comparative biology and taxonomic classification.</title>
        <authorList>
            <person name="Goeker M."/>
        </authorList>
    </citation>
    <scope>NUCLEOTIDE SEQUENCE [LARGE SCALE GENOMIC DNA]</scope>
    <source>
        <strain evidence="1 2">DSM 16268</strain>
    </source>
</reference>
<dbReference type="SUPFAM" id="SSF159709">
    <property type="entry name" value="PhnH-like"/>
    <property type="match status" value="1"/>
</dbReference>
<keyword evidence="2" id="KW-1185">Reference proteome</keyword>
<gene>
    <name evidence="1" type="ORF">GGQ63_001999</name>
</gene>
<dbReference type="InterPro" id="IPR038058">
    <property type="entry name" value="PhnH-like_sp"/>
</dbReference>
<dbReference type="InterPro" id="IPR008772">
    <property type="entry name" value="Phosphonate_metab_PhnH"/>
</dbReference>
<organism evidence="1 2">
    <name type="scientific">Prosthecomicrobium pneumaticum</name>
    <dbReference type="NCBI Taxonomy" id="81895"/>
    <lineage>
        <taxon>Bacteria</taxon>
        <taxon>Pseudomonadati</taxon>
        <taxon>Pseudomonadota</taxon>
        <taxon>Alphaproteobacteria</taxon>
        <taxon>Hyphomicrobiales</taxon>
        <taxon>Kaistiaceae</taxon>
        <taxon>Prosthecomicrobium</taxon>
    </lineage>
</organism>
<keyword evidence="1" id="KW-0808">Transferase</keyword>